<dbReference type="InterPro" id="IPR027417">
    <property type="entry name" value="P-loop_NTPase"/>
</dbReference>
<dbReference type="Pfam" id="PF13476">
    <property type="entry name" value="AAA_23"/>
    <property type="match status" value="1"/>
</dbReference>
<evidence type="ECO:0000256" key="6">
    <source>
        <dbReference type="ARBA" id="ARBA00023065"/>
    </source>
</evidence>
<dbReference type="InterPro" id="IPR038729">
    <property type="entry name" value="Rad50/SbcC_AAA"/>
</dbReference>
<evidence type="ECO:0000256" key="3">
    <source>
        <dbReference type="ARBA" id="ARBA00022475"/>
    </source>
</evidence>
<dbReference type="InterPro" id="IPR003593">
    <property type="entry name" value="AAA+_ATPase"/>
</dbReference>
<gene>
    <name evidence="9" type="ORF">ACFQGD_18530</name>
</gene>
<organism evidence="9 10">
    <name type="scientific">Haloechinothrix salitolerans</name>
    <dbReference type="NCBI Taxonomy" id="926830"/>
    <lineage>
        <taxon>Bacteria</taxon>
        <taxon>Bacillati</taxon>
        <taxon>Actinomycetota</taxon>
        <taxon>Actinomycetes</taxon>
        <taxon>Pseudonocardiales</taxon>
        <taxon>Pseudonocardiaceae</taxon>
        <taxon>Haloechinothrix</taxon>
    </lineage>
</organism>
<accession>A0ABW2C1Y5</accession>
<keyword evidence="7" id="KW-0472">Membrane</keyword>
<keyword evidence="2" id="KW-0813">Transport</keyword>
<keyword evidence="3" id="KW-1003">Cell membrane</keyword>
<dbReference type="SMART" id="SM00382">
    <property type="entry name" value="AAA"/>
    <property type="match status" value="1"/>
</dbReference>
<dbReference type="InterPro" id="IPR051535">
    <property type="entry name" value="Siderophore_ABC-ATPase"/>
</dbReference>
<evidence type="ECO:0000256" key="7">
    <source>
        <dbReference type="ARBA" id="ARBA00023136"/>
    </source>
</evidence>
<evidence type="ECO:0000259" key="8">
    <source>
        <dbReference type="SMART" id="SM00382"/>
    </source>
</evidence>
<evidence type="ECO:0000256" key="2">
    <source>
        <dbReference type="ARBA" id="ARBA00022448"/>
    </source>
</evidence>
<keyword evidence="10" id="KW-1185">Reference proteome</keyword>
<evidence type="ECO:0000313" key="10">
    <source>
        <dbReference type="Proteomes" id="UP001596337"/>
    </source>
</evidence>
<keyword evidence="5" id="KW-0408">Iron</keyword>
<feature type="domain" description="AAA+ ATPase" evidence="8">
    <location>
        <begin position="50"/>
        <end position="233"/>
    </location>
</feature>
<dbReference type="Pfam" id="PF13304">
    <property type="entry name" value="AAA_21"/>
    <property type="match status" value="1"/>
</dbReference>
<comment type="subcellular location">
    <subcellularLocation>
        <location evidence="1">Cell membrane</location>
        <topology evidence="1">Peripheral membrane protein</topology>
    </subcellularLocation>
</comment>
<proteinExistence type="predicted"/>
<dbReference type="Proteomes" id="UP001596337">
    <property type="component" value="Unassembled WGS sequence"/>
</dbReference>
<keyword evidence="4" id="KW-0410">Iron transport</keyword>
<dbReference type="SUPFAM" id="SSF52540">
    <property type="entry name" value="P-loop containing nucleoside triphosphate hydrolases"/>
    <property type="match status" value="1"/>
</dbReference>
<comment type="caution">
    <text evidence="9">The sequence shown here is derived from an EMBL/GenBank/DDBJ whole genome shotgun (WGS) entry which is preliminary data.</text>
</comment>
<dbReference type="EMBL" id="JBHSXX010000001">
    <property type="protein sequence ID" value="MFC6869143.1"/>
    <property type="molecule type" value="Genomic_DNA"/>
</dbReference>
<dbReference type="PANTHER" id="PTHR42771">
    <property type="entry name" value="IRON(3+)-HYDROXAMATE IMPORT ATP-BINDING PROTEIN FHUC"/>
    <property type="match status" value="1"/>
</dbReference>
<dbReference type="RefSeq" id="WP_345393405.1">
    <property type="nucleotide sequence ID" value="NZ_BAABLA010000019.1"/>
</dbReference>
<protein>
    <submittedName>
        <fullName evidence="9">AAA family ATPase</fullName>
    </submittedName>
</protein>
<dbReference type="InterPro" id="IPR003959">
    <property type="entry name" value="ATPase_AAA_core"/>
</dbReference>
<dbReference type="Gene3D" id="3.40.50.300">
    <property type="entry name" value="P-loop containing nucleotide triphosphate hydrolases"/>
    <property type="match status" value="2"/>
</dbReference>
<name>A0ABW2C1Y5_9PSEU</name>
<keyword evidence="6" id="KW-0406">Ion transport</keyword>
<evidence type="ECO:0000256" key="5">
    <source>
        <dbReference type="ARBA" id="ARBA00023004"/>
    </source>
</evidence>
<sequence length="263" mass="28267">MNRAGTSASETAAARFVRHVRLAPGADTGRYPFTLPAVASLIHSDGLSLAPGVTFLVGENGSGKSTLVEAIAVAAGFNPEGGSQHFRFVTRASESSLGDQLVLSWEGRKPRSGFFLRAESFYNVATEIERLDEDGVAGPLLPAYGGISPHERSHGESFLDLVIHRFRPDGLYVLDEPEAALSVRGCMALLARLAELADQGCQVVAATHSPILLALPGATIYEIDDDGEISPTDYDHALPVRLTRDFLASPQRYLRHLLDEDEA</sequence>
<reference evidence="10" key="1">
    <citation type="journal article" date="2019" name="Int. J. Syst. Evol. Microbiol.">
        <title>The Global Catalogue of Microorganisms (GCM) 10K type strain sequencing project: providing services to taxonomists for standard genome sequencing and annotation.</title>
        <authorList>
            <consortium name="The Broad Institute Genomics Platform"/>
            <consortium name="The Broad Institute Genome Sequencing Center for Infectious Disease"/>
            <person name="Wu L."/>
            <person name="Ma J."/>
        </authorList>
    </citation>
    <scope>NUCLEOTIDE SEQUENCE [LARGE SCALE GENOMIC DNA]</scope>
    <source>
        <strain evidence="10">KCTC 32255</strain>
    </source>
</reference>
<evidence type="ECO:0000256" key="4">
    <source>
        <dbReference type="ARBA" id="ARBA00022496"/>
    </source>
</evidence>
<evidence type="ECO:0000313" key="9">
    <source>
        <dbReference type="EMBL" id="MFC6869143.1"/>
    </source>
</evidence>
<evidence type="ECO:0000256" key="1">
    <source>
        <dbReference type="ARBA" id="ARBA00004202"/>
    </source>
</evidence>
<dbReference type="PANTHER" id="PTHR42771:SF2">
    <property type="entry name" value="IRON(3+)-HYDROXAMATE IMPORT ATP-BINDING PROTEIN FHUC"/>
    <property type="match status" value="1"/>
</dbReference>